<dbReference type="AlphaFoldDB" id="A0A5Q0P375"/>
<reference evidence="3 4" key="1">
    <citation type="submission" date="2019-10" db="EMBL/GenBank/DDBJ databases">
        <authorList>
            <person name="Dong K."/>
        </authorList>
    </citation>
    <scope>NUCLEOTIDE SEQUENCE [LARGE SCALE GENOMIC DNA]</scope>
    <source>
        <strain evidence="3">dk386</strain>
        <strain evidence="2">Dk386</strain>
        <strain evidence="1">Dk771</strain>
        <strain evidence="4">dk771</strain>
    </source>
</reference>
<keyword evidence="3" id="KW-1185">Reference proteome</keyword>
<dbReference type="InterPro" id="IPR023214">
    <property type="entry name" value="HAD_sf"/>
</dbReference>
<dbReference type="Gene3D" id="1.20.1440.100">
    <property type="entry name" value="SG protein - dephosphorylation function"/>
    <property type="match status" value="1"/>
</dbReference>
<evidence type="ECO:0000313" key="2">
    <source>
        <dbReference type="EMBL" id="QGA10860.1"/>
    </source>
</evidence>
<name>A0A5Q0P375_9GAMM</name>
<dbReference type="InterPro" id="IPR036412">
    <property type="entry name" value="HAD-like_sf"/>
</dbReference>
<dbReference type="EMBL" id="WITK01000004">
    <property type="protein sequence ID" value="MQW91503.1"/>
    <property type="molecule type" value="Genomic_DNA"/>
</dbReference>
<dbReference type="SUPFAM" id="SSF56784">
    <property type="entry name" value="HAD-like"/>
    <property type="match status" value="1"/>
</dbReference>
<dbReference type="Proteomes" id="UP000480556">
    <property type="component" value="Unassembled WGS sequence"/>
</dbReference>
<dbReference type="RefSeq" id="WP_153371257.1">
    <property type="nucleotide sequence ID" value="NZ_CP045650.1"/>
</dbReference>
<evidence type="ECO:0000313" key="3">
    <source>
        <dbReference type="Proteomes" id="UP000327478"/>
    </source>
</evidence>
<proteinExistence type="predicted"/>
<dbReference type="GO" id="GO:0000287">
    <property type="term" value="F:magnesium ion binding"/>
    <property type="evidence" value="ECO:0007669"/>
    <property type="project" value="TreeGrafter"/>
</dbReference>
<dbReference type="PANTHER" id="PTHR43344">
    <property type="entry name" value="PHOSPHOSERINE PHOSPHATASE"/>
    <property type="match status" value="1"/>
</dbReference>
<dbReference type="Proteomes" id="UP000327478">
    <property type="component" value="Chromosome"/>
</dbReference>
<dbReference type="NCBIfam" id="TIGR01488">
    <property type="entry name" value="HAD-SF-IB"/>
    <property type="match status" value="1"/>
</dbReference>
<dbReference type="PANTHER" id="PTHR43344:SF14">
    <property type="entry name" value="HAD-IB FAMILY HYDROLASE"/>
    <property type="match status" value="1"/>
</dbReference>
<dbReference type="Pfam" id="PF12710">
    <property type="entry name" value="HAD"/>
    <property type="match status" value="1"/>
</dbReference>
<protein>
    <submittedName>
        <fullName evidence="1">HAD-IB family phosphatase</fullName>
    </submittedName>
</protein>
<dbReference type="GO" id="GO:0036424">
    <property type="term" value="F:L-phosphoserine phosphatase activity"/>
    <property type="evidence" value="ECO:0007669"/>
    <property type="project" value="TreeGrafter"/>
</dbReference>
<dbReference type="GO" id="GO:0006564">
    <property type="term" value="P:L-serine biosynthetic process"/>
    <property type="evidence" value="ECO:0007669"/>
    <property type="project" value="TreeGrafter"/>
</dbReference>
<dbReference type="EMBL" id="CP045650">
    <property type="protein sequence ID" value="QGA10860.1"/>
    <property type="molecule type" value="Genomic_DNA"/>
</dbReference>
<evidence type="ECO:0000313" key="4">
    <source>
        <dbReference type="Proteomes" id="UP000480556"/>
    </source>
</evidence>
<sequence>MHAQNPKPKTLVLFDFDGTLYPHDSFTGFIFYALPKMHIIKRGISVLPWIIGYYLKLYPAHKMRPKLYSAMFRNTHFTEIDNLAESYAKKLIAHLDPALFEQLIKHQQCDHEIILVSATIDLYLNKVATQLGIQVICSQVEIQQAQLTGAYLTADCSQQHKKQRVLNDYPVDPYPLIYAYGNSHEDAAMLSLAQHAFMVGTDTQLPEL</sequence>
<accession>A0A5Q0P375</accession>
<organism evidence="1 4">
    <name type="scientific">Acinetobacter wanghuae</name>
    <dbReference type="NCBI Taxonomy" id="2662362"/>
    <lineage>
        <taxon>Bacteria</taxon>
        <taxon>Pseudomonadati</taxon>
        <taxon>Pseudomonadota</taxon>
        <taxon>Gammaproteobacteria</taxon>
        <taxon>Moraxellales</taxon>
        <taxon>Moraxellaceae</taxon>
        <taxon>Acinetobacter</taxon>
    </lineage>
</organism>
<gene>
    <name evidence="2" type="ORF">GFH30_05420</name>
    <name evidence="1" type="ORF">GHJ48_03675</name>
</gene>
<evidence type="ECO:0000313" key="1">
    <source>
        <dbReference type="EMBL" id="MQW91503.1"/>
    </source>
</evidence>
<dbReference type="GO" id="GO:0005737">
    <property type="term" value="C:cytoplasm"/>
    <property type="evidence" value="ECO:0007669"/>
    <property type="project" value="TreeGrafter"/>
</dbReference>
<dbReference type="InterPro" id="IPR050582">
    <property type="entry name" value="HAD-like_SerB"/>
</dbReference>
<dbReference type="Gene3D" id="3.40.50.1000">
    <property type="entry name" value="HAD superfamily/HAD-like"/>
    <property type="match status" value="1"/>
</dbReference>